<name>A0ABW4G2L9_9ACTN</name>
<dbReference type="EMBL" id="JBHUCM010000005">
    <property type="protein sequence ID" value="MFD1536186.1"/>
    <property type="molecule type" value="Genomic_DNA"/>
</dbReference>
<gene>
    <name evidence="4" type="ORF">ACFSJ0_04015</name>
</gene>
<dbReference type="Pfam" id="PF00583">
    <property type="entry name" value="Acetyltransf_1"/>
    <property type="match status" value="1"/>
</dbReference>
<evidence type="ECO:0000256" key="2">
    <source>
        <dbReference type="ARBA" id="ARBA00023315"/>
    </source>
</evidence>
<sequence length="112" mass="12478">MSETLEELRARPLRWLGAFDEGELLVGAVAWEETVDEVDIDRLVVDPGAHRRGVGRALVEEVMNRADGRRIVVSTGRDNAPARKLYERLGFAGLDEVEVIPGLWIANYAYDG</sequence>
<dbReference type="CDD" id="cd04301">
    <property type="entry name" value="NAT_SF"/>
    <property type="match status" value="1"/>
</dbReference>
<dbReference type="RefSeq" id="WP_219533748.1">
    <property type="nucleotide sequence ID" value="NZ_JAHKRM010000019.1"/>
</dbReference>
<evidence type="ECO:0000256" key="1">
    <source>
        <dbReference type="ARBA" id="ARBA00022679"/>
    </source>
</evidence>
<reference evidence="5" key="1">
    <citation type="journal article" date="2019" name="Int. J. Syst. Evol. Microbiol.">
        <title>The Global Catalogue of Microorganisms (GCM) 10K type strain sequencing project: providing services to taxonomists for standard genome sequencing and annotation.</title>
        <authorList>
            <consortium name="The Broad Institute Genomics Platform"/>
            <consortium name="The Broad Institute Genome Sequencing Center for Infectious Disease"/>
            <person name="Wu L."/>
            <person name="Ma J."/>
        </authorList>
    </citation>
    <scope>NUCLEOTIDE SEQUENCE [LARGE SCALE GENOMIC DNA]</scope>
    <source>
        <strain evidence="5">CGMCC 1.15399</strain>
    </source>
</reference>
<dbReference type="InterPro" id="IPR000182">
    <property type="entry name" value="GNAT_dom"/>
</dbReference>
<proteinExistence type="predicted"/>
<organism evidence="4 5">
    <name type="scientific">Nonomuraea guangzhouensis</name>
    <dbReference type="NCBI Taxonomy" id="1291555"/>
    <lineage>
        <taxon>Bacteria</taxon>
        <taxon>Bacillati</taxon>
        <taxon>Actinomycetota</taxon>
        <taxon>Actinomycetes</taxon>
        <taxon>Streptosporangiales</taxon>
        <taxon>Streptosporangiaceae</taxon>
        <taxon>Nonomuraea</taxon>
    </lineage>
</organism>
<dbReference type="GO" id="GO:0016746">
    <property type="term" value="F:acyltransferase activity"/>
    <property type="evidence" value="ECO:0007669"/>
    <property type="project" value="UniProtKB-KW"/>
</dbReference>
<accession>A0ABW4G2L9</accession>
<dbReference type="PROSITE" id="PS51186">
    <property type="entry name" value="GNAT"/>
    <property type="match status" value="1"/>
</dbReference>
<keyword evidence="5" id="KW-1185">Reference proteome</keyword>
<protein>
    <submittedName>
        <fullName evidence="4">GNAT family N-acetyltransferase</fullName>
        <ecNumber evidence="4">2.3.1.-</ecNumber>
    </submittedName>
</protein>
<keyword evidence="1 4" id="KW-0808">Transferase</keyword>
<dbReference type="InterPro" id="IPR050832">
    <property type="entry name" value="Bact_Acetyltransf"/>
</dbReference>
<feature type="domain" description="N-acetyltransferase" evidence="3">
    <location>
        <begin position="1"/>
        <end position="110"/>
    </location>
</feature>
<dbReference type="Proteomes" id="UP001597097">
    <property type="component" value="Unassembled WGS sequence"/>
</dbReference>
<dbReference type="PANTHER" id="PTHR43877">
    <property type="entry name" value="AMINOALKYLPHOSPHONATE N-ACETYLTRANSFERASE-RELATED-RELATED"/>
    <property type="match status" value="1"/>
</dbReference>
<evidence type="ECO:0000313" key="5">
    <source>
        <dbReference type="Proteomes" id="UP001597097"/>
    </source>
</evidence>
<keyword evidence="2 4" id="KW-0012">Acyltransferase</keyword>
<comment type="caution">
    <text evidence="4">The sequence shown here is derived from an EMBL/GenBank/DDBJ whole genome shotgun (WGS) entry which is preliminary data.</text>
</comment>
<evidence type="ECO:0000313" key="4">
    <source>
        <dbReference type="EMBL" id="MFD1536186.1"/>
    </source>
</evidence>
<dbReference type="EC" id="2.3.1.-" evidence="4"/>
<evidence type="ECO:0000259" key="3">
    <source>
        <dbReference type="PROSITE" id="PS51186"/>
    </source>
</evidence>